<dbReference type="Gene3D" id="3.20.20.140">
    <property type="entry name" value="Metal-dependent hydrolases"/>
    <property type="match status" value="1"/>
</dbReference>
<dbReference type="Pfam" id="PF12890">
    <property type="entry name" value="DHOase"/>
    <property type="match status" value="1"/>
</dbReference>
<dbReference type="EMBL" id="FNAC01000055">
    <property type="protein sequence ID" value="SDD76043.1"/>
    <property type="molecule type" value="Genomic_DNA"/>
</dbReference>
<evidence type="ECO:0000313" key="3">
    <source>
        <dbReference type="EMBL" id="SDD76043.1"/>
    </source>
</evidence>
<dbReference type="InterPro" id="IPR004722">
    <property type="entry name" value="DHOase"/>
</dbReference>
<dbReference type="InterPro" id="IPR024403">
    <property type="entry name" value="DHOase_cat"/>
</dbReference>
<proteinExistence type="predicted"/>
<dbReference type="SUPFAM" id="SSF51338">
    <property type="entry name" value="Composite domain of metallo-dependent hydrolases"/>
    <property type="match status" value="1"/>
</dbReference>
<dbReference type="GO" id="GO:0006221">
    <property type="term" value="P:pyrimidine nucleotide biosynthetic process"/>
    <property type="evidence" value="ECO:0007669"/>
    <property type="project" value="UniProtKB-KW"/>
</dbReference>
<protein>
    <submittedName>
        <fullName evidence="3">Dihydroorotase</fullName>
    </submittedName>
</protein>
<dbReference type="InterPro" id="IPR050138">
    <property type="entry name" value="DHOase/Allantoinase_Hydrolase"/>
</dbReference>
<dbReference type="CDD" id="cd01317">
    <property type="entry name" value="DHOase_IIa"/>
    <property type="match status" value="1"/>
</dbReference>
<dbReference type="Gene3D" id="2.30.40.10">
    <property type="entry name" value="Urease, subunit C, domain 1"/>
    <property type="match status" value="1"/>
</dbReference>
<keyword evidence="4" id="KW-1185">Reference proteome</keyword>
<dbReference type="STRING" id="686796.SAMN04488104_105518"/>
<dbReference type="GO" id="GO:0005737">
    <property type="term" value="C:cytoplasm"/>
    <property type="evidence" value="ECO:0007669"/>
    <property type="project" value="TreeGrafter"/>
</dbReference>
<gene>
    <name evidence="3" type="ORF">SAMN04488104_105518</name>
</gene>
<dbReference type="InterPro" id="IPR032466">
    <property type="entry name" value="Metal_Hydrolase"/>
</dbReference>
<dbReference type="GO" id="GO:0004151">
    <property type="term" value="F:dihydroorotase activity"/>
    <property type="evidence" value="ECO:0007669"/>
    <property type="project" value="InterPro"/>
</dbReference>
<evidence type="ECO:0000256" key="1">
    <source>
        <dbReference type="ARBA" id="ARBA00022975"/>
    </source>
</evidence>
<reference evidence="4" key="1">
    <citation type="submission" date="2016-10" db="EMBL/GenBank/DDBJ databases">
        <authorList>
            <person name="Varghese N."/>
            <person name="Submissions S."/>
        </authorList>
    </citation>
    <scope>NUCLEOTIDE SEQUENCE [LARGE SCALE GENOMIC DNA]</scope>
    <source>
        <strain evidence="4">DSM 23095</strain>
    </source>
</reference>
<dbReference type="RefSeq" id="WP_087941236.1">
    <property type="nucleotide sequence ID" value="NZ_FNAC01000055.1"/>
</dbReference>
<dbReference type="PANTHER" id="PTHR43668:SF2">
    <property type="entry name" value="ALLANTOINASE"/>
    <property type="match status" value="1"/>
</dbReference>
<dbReference type="GO" id="GO:0046872">
    <property type="term" value="F:metal ion binding"/>
    <property type="evidence" value="ECO:0007669"/>
    <property type="project" value="InterPro"/>
</dbReference>
<dbReference type="OrthoDB" id="9765462at2"/>
<evidence type="ECO:0000313" key="4">
    <source>
        <dbReference type="Proteomes" id="UP000199060"/>
    </source>
</evidence>
<evidence type="ECO:0000259" key="2">
    <source>
        <dbReference type="Pfam" id="PF12890"/>
    </source>
</evidence>
<feature type="domain" description="Dihydroorotase catalytic" evidence="2">
    <location>
        <begin position="52"/>
        <end position="232"/>
    </location>
</feature>
<organism evidence="3 4">
    <name type="scientific">Algoriphagus faecimaris</name>
    <dbReference type="NCBI Taxonomy" id="686796"/>
    <lineage>
        <taxon>Bacteria</taxon>
        <taxon>Pseudomonadati</taxon>
        <taxon>Bacteroidota</taxon>
        <taxon>Cytophagia</taxon>
        <taxon>Cytophagales</taxon>
        <taxon>Cyclobacteriaceae</taxon>
        <taxon>Algoriphagus</taxon>
    </lineage>
</organism>
<dbReference type="GO" id="GO:0004038">
    <property type="term" value="F:allantoinase activity"/>
    <property type="evidence" value="ECO:0007669"/>
    <property type="project" value="TreeGrafter"/>
</dbReference>
<keyword evidence="1" id="KW-0665">Pyrimidine biosynthesis</keyword>
<dbReference type="SUPFAM" id="SSF51556">
    <property type="entry name" value="Metallo-dependent hydrolases"/>
    <property type="match status" value="1"/>
</dbReference>
<dbReference type="GO" id="GO:0006145">
    <property type="term" value="P:purine nucleobase catabolic process"/>
    <property type="evidence" value="ECO:0007669"/>
    <property type="project" value="TreeGrafter"/>
</dbReference>
<name>A0A1G6XE45_9BACT</name>
<sequence>MKFLFKNLTLIDATNKHVGDFFYDGNKLLRVDNSAVDADRIIDADGFIASKGWVDLRVGIGEPGLEYKETVESLCDALLFSGFSSAVVLPNTEPVIQSKSEIDFLRAKSFQFLPELIIQGAVTKNTEGEDLTEILDMHYQSGVSVFGEGIKPLHNADRYLKVLQYLQKFGGVLFDHAYDPLLAIFGQMHEGEVSTHLGLKGIPEMAEEIAIHRNLELLRYAGGRVHFQTLSTAKSVELVRTAKSEGLQVTADVSLYQLLFSDNDLPTFDTNYKVRPPFREKRDRQALIDGLLDGTIDAITSNHQPQDFDSKFMEFDLASSGQAGLHTFLPGLVMLSKEIDWEVLIEKLTSGPAKVLNREMGESWTIFDPEEKWVYDQSSNKSLASNHPWFDQELKGKVKFVIQKGKLIHLDE</sequence>
<dbReference type="AlphaFoldDB" id="A0A1G6XE45"/>
<dbReference type="InterPro" id="IPR011059">
    <property type="entry name" value="Metal-dep_hydrolase_composite"/>
</dbReference>
<dbReference type="Proteomes" id="UP000199060">
    <property type="component" value="Unassembled WGS sequence"/>
</dbReference>
<dbReference type="PANTHER" id="PTHR43668">
    <property type="entry name" value="ALLANTOINASE"/>
    <property type="match status" value="1"/>
</dbReference>
<accession>A0A1G6XE45</accession>